<dbReference type="OrthoDB" id="269227at2759"/>
<feature type="binding site" evidence="3">
    <location>
        <position position="309"/>
    </location>
    <ligand>
        <name>FAD</name>
        <dbReference type="ChEBI" id="CHEBI:57692"/>
    </ligand>
</feature>
<keyword evidence="6" id="KW-1185">Reference proteome</keyword>
<dbReference type="GO" id="GO:0050660">
    <property type="term" value="F:flavin adenine dinucleotide binding"/>
    <property type="evidence" value="ECO:0007669"/>
    <property type="project" value="InterPro"/>
</dbReference>
<dbReference type="PANTHER" id="PTHR11552:SF158">
    <property type="entry name" value="GH23626P-RELATED"/>
    <property type="match status" value="1"/>
</dbReference>
<dbReference type="SUPFAM" id="SSF51905">
    <property type="entry name" value="FAD/NAD(P)-binding domain"/>
    <property type="match status" value="1"/>
</dbReference>
<dbReference type="Pfam" id="PF00732">
    <property type="entry name" value="GMC_oxred_N"/>
    <property type="match status" value="1"/>
</dbReference>
<dbReference type="KEGG" id="nlo:107219052"/>
<gene>
    <name evidence="7" type="primary">LOC107219052</name>
</gene>
<evidence type="ECO:0000313" key="6">
    <source>
        <dbReference type="Proteomes" id="UP000829291"/>
    </source>
</evidence>
<dbReference type="InterPro" id="IPR000172">
    <property type="entry name" value="GMC_OxRdtase_N"/>
</dbReference>
<feature type="domain" description="Glucose-methanol-choline oxidoreductase C-terminal" evidence="5">
    <location>
        <begin position="499"/>
        <end position="640"/>
    </location>
</feature>
<feature type="domain" description="Glucose-methanol-choline oxidoreductase N-terminal" evidence="4">
    <location>
        <begin position="89"/>
        <end position="386"/>
    </location>
</feature>
<evidence type="ECO:0000259" key="5">
    <source>
        <dbReference type="Pfam" id="PF05199"/>
    </source>
</evidence>
<comment type="cofactor">
    <cofactor evidence="3">
        <name>FAD</name>
        <dbReference type="ChEBI" id="CHEBI:57692"/>
    </cofactor>
</comment>
<evidence type="ECO:0000256" key="3">
    <source>
        <dbReference type="PIRSR" id="PIRSR000137-2"/>
    </source>
</evidence>
<protein>
    <submittedName>
        <fullName evidence="7">Glucose dehydrogenase [FAD, quinone]-like</fullName>
    </submittedName>
</protein>
<reference evidence="7" key="1">
    <citation type="submission" date="2025-08" db="UniProtKB">
        <authorList>
            <consortium name="RefSeq"/>
        </authorList>
    </citation>
    <scope>IDENTIFICATION</scope>
    <source>
        <tissue evidence="7">Thorax and Abdomen</tissue>
    </source>
</reference>
<dbReference type="InterPro" id="IPR007867">
    <property type="entry name" value="GMC_OxRtase_C"/>
</dbReference>
<dbReference type="InterPro" id="IPR012132">
    <property type="entry name" value="GMC_OxRdtase"/>
</dbReference>
<dbReference type="Gene3D" id="3.30.560.10">
    <property type="entry name" value="Glucose Oxidase, domain 3"/>
    <property type="match status" value="1"/>
</dbReference>
<organism evidence="7">
    <name type="scientific">Neodiprion lecontei</name>
    <name type="common">Redheaded pine sawfly</name>
    <dbReference type="NCBI Taxonomy" id="441921"/>
    <lineage>
        <taxon>Eukaryota</taxon>
        <taxon>Metazoa</taxon>
        <taxon>Ecdysozoa</taxon>
        <taxon>Arthropoda</taxon>
        <taxon>Hexapoda</taxon>
        <taxon>Insecta</taxon>
        <taxon>Pterygota</taxon>
        <taxon>Neoptera</taxon>
        <taxon>Endopterygota</taxon>
        <taxon>Hymenoptera</taxon>
        <taxon>Tenthredinoidea</taxon>
        <taxon>Diprionidae</taxon>
        <taxon>Diprioninae</taxon>
        <taxon>Neodiprion</taxon>
    </lineage>
</organism>
<name>A0A6J0BFU3_NEOLC</name>
<dbReference type="PIRSF" id="PIRSF000137">
    <property type="entry name" value="Alcohol_oxidase"/>
    <property type="match status" value="1"/>
</dbReference>
<dbReference type="PANTHER" id="PTHR11552">
    <property type="entry name" value="GLUCOSE-METHANOL-CHOLINE GMC OXIDOREDUCTASE"/>
    <property type="match status" value="1"/>
</dbReference>
<evidence type="ECO:0000259" key="4">
    <source>
        <dbReference type="Pfam" id="PF00732"/>
    </source>
</evidence>
<dbReference type="GO" id="GO:0016614">
    <property type="term" value="F:oxidoreductase activity, acting on CH-OH group of donors"/>
    <property type="evidence" value="ECO:0007669"/>
    <property type="project" value="InterPro"/>
</dbReference>
<comment type="similarity">
    <text evidence="1">Belongs to the GMC oxidoreductase family.</text>
</comment>
<dbReference type="Proteomes" id="UP000829291">
    <property type="component" value="Chromosome 2"/>
</dbReference>
<dbReference type="RefSeq" id="XP_015512608.2">
    <property type="nucleotide sequence ID" value="XM_015657122.2"/>
</dbReference>
<sequence>MRVTMAVRSFRIVVAAAVFIATLCLQYRSAEGQALPRRIYTGISGNENYRSLLSTLSSLTVGVVKFLREGEIYQHAEPPDMTPGPDAEYDVIVVGAGSAGAVIASRLTEIPELKVLLLEAGRSENLIMDIPLLVNYLQFSNDVNWKYRTEPSDSYCLGMKDRRCNWPRGKVMGGSSVLNYMIATRGDKRDYDRWAELGNVGWSYDEVLRYFKKMENIGIPGLRVDEKMHNTEGPMAINYPTFHTPLATAFLEAGEELGFDIQDYNGRTETGFSYIQTTTANGSRVSTSRAYLHPVRTRRNLFVSKNSLVSKVLVDPRDKRAVGVEFYKNNRKFAVRARREVVLSAGTIGSAQILMLSGIGPAEHLADIGIPLVKDAPVGKNLMDHIAYGGFIALVDQPASIITRDIMNPVKPYIADYLTNRQGPLTVPGGCEALAFLNTDTPNDHGSWPNVELLFQGASLASDQGVRRGFGISDQFWSRTYREIENRHSWNILPMLMRPLSRGEILLRNRNIRSPPRIIPNYMSHPEDVRVMVAGIRAAQNVTRTKAMRQFGSRQFDVRFPGCQRFTYDSDGYWECAARTLTFTIYHHSGTAKMGPQGDPTAVVNPRLQVYGVKGLRVADASIIPEIPTAHTNIPVIMIGEKLADMVKEDWGYTTDGWERSARSARRG</sequence>
<evidence type="ECO:0000256" key="2">
    <source>
        <dbReference type="PIRSR" id="PIRSR000137-1"/>
    </source>
</evidence>
<keyword evidence="3" id="KW-0285">Flavoprotein</keyword>
<proteinExistence type="inferred from homology"/>
<dbReference type="SUPFAM" id="SSF54373">
    <property type="entry name" value="FAD-linked reductases, C-terminal domain"/>
    <property type="match status" value="1"/>
</dbReference>
<feature type="active site" description="Proton acceptor" evidence="2">
    <location>
        <position position="631"/>
    </location>
</feature>
<accession>A0A6J0BFU3</accession>
<dbReference type="InterPro" id="IPR036188">
    <property type="entry name" value="FAD/NAD-bd_sf"/>
</dbReference>
<feature type="active site" description="Proton donor" evidence="2">
    <location>
        <position position="587"/>
    </location>
</feature>
<evidence type="ECO:0000313" key="7">
    <source>
        <dbReference type="RefSeq" id="XP_015512608.2"/>
    </source>
</evidence>
<dbReference type="Gene3D" id="3.50.50.60">
    <property type="entry name" value="FAD/NAD(P)-binding domain"/>
    <property type="match status" value="1"/>
</dbReference>
<dbReference type="InParanoid" id="A0A6J0BFU3"/>
<dbReference type="Pfam" id="PF05199">
    <property type="entry name" value="GMC_oxred_C"/>
    <property type="match status" value="1"/>
</dbReference>
<feature type="binding site" evidence="3">
    <location>
        <position position="171"/>
    </location>
    <ligand>
        <name>FAD</name>
        <dbReference type="ChEBI" id="CHEBI:57692"/>
    </ligand>
</feature>
<evidence type="ECO:0000256" key="1">
    <source>
        <dbReference type="ARBA" id="ARBA00010790"/>
    </source>
</evidence>
<keyword evidence="3" id="KW-0274">FAD</keyword>
<dbReference type="GeneID" id="107219052"/>